<proteinExistence type="predicted"/>
<reference evidence="1 2" key="1">
    <citation type="submission" date="2024-09" db="EMBL/GenBank/DDBJ databases">
        <authorList>
            <person name="Sun Q."/>
            <person name="Mori K."/>
        </authorList>
    </citation>
    <scope>NUCLEOTIDE SEQUENCE [LARGE SCALE GENOMIC DNA]</scope>
    <source>
        <strain evidence="1 2">CCM 7765</strain>
    </source>
</reference>
<gene>
    <name evidence="1" type="ORF">ACFFI0_20625</name>
</gene>
<comment type="caution">
    <text evidence="1">The sequence shown here is derived from an EMBL/GenBank/DDBJ whole genome shotgun (WGS) entry which is preliminary data.</text>
</comment>
<organism evidence="1 2">
    <name type="scientific">Olivibacter oleidegradans</name>
    <dbReference type="NCBI Taxonomy" id="760123"/>
    <lineage>
        <taxon>Bacteria</taxon>
        <taxon>Pseudomonadati</taxon>
        <taxon>Bacteroidota</taxon>
        <taxon>Sphingobacteriia</taxon>
        <taxon>Sphingobacteriales</taxon>
        <taxon>Sphingobacteriaceae</taxon>
        <taxon>Olivibacter</taxon>
    </lineage>
</organism>
<accession>A0ABV6HS42</accession>
<evidence type="ECO:0000313" key="2">
    <source>
        <dbReference type="Proteomes" id="UP001589774"/>
    </source>
</evidence>
<dbReference type="Proteomes" id="UP001589774">
    <property type="component" value="Unassembled WGS sequence"/>
</dbReference>
<dbReference type="EMBL" id="JBHLWO010000002">
    <property type="protein sequence ID" value="MFC0320743.1"/>
    <property type="molecule type" value="Genomic_DNA"/>
</dbReference>
<sequence length="218" mass="25618">MLKKVIIILFASYWLLTLMYNIPNNPIKIEYGKFFYKFGIFFNQRWSFFAPPPKMNNRLYYSFYDDQKKEIGTFEVLEALSTSKKAKLPFNTEEEALDYILNGAINQLYQLVIRQREQLEVSETDHIKTIEELEKVARDSLLTNIHNIKEFKTLVNFSDYVLKNKIGSVNSLKTASFLKISISEVDIPKFYLRKSVNSAEKIFLESDFVDINKFKKNG</sequence>
<dbReference type="RefSeq" id="WP_377477672.1">
    <property type="nucleotide sequence ID" value="NZ_JBHLWO010000002.1"/>
</dbReference>
<protein>
    <submittedName>
        <fullName evidence="1">Uncharacterized protein</fullName>
    </submittedName>
</protein>
<evidence type="ECO:0000313" key="1">
    <source>
        <dbReference type="EMBL" id="MFC0320743.1"/>
    </source>
</evidence>
<name>A0ABV6HS42_9SPHI</name>
<keyword evidence="2" id="KW-1185">Reference proteome</keyword>